<proteinExistence type="predicted"/>
<dbReference type="AlphaFoldDB" id="A0A8I0DNG7"/>
<evidence type="ECO:0000256" key="4">
    <source>
        <dbReference type="PROSITE-ProRule" id="PRU00169"/>
    </source>
</evidence>
<dbReference type="Pfam" id="PF00072">
    <property type="entry name" value="Response_reg"/>
    <property type="match status" value="2"/>
</dbReference>
<organism evidence="6 7">
    <name type="scientific">Clostridium lentum</name>
    <dbReference type="NCBI Taxonomy" id="2763037"/>
    <lineage>
        <taxon>Bacteria</taxon>
        <taxon>Bacillati</taxon>
        <taxon>Bacillota</taxon>
        <taxon>Clostridia</taxon>
        <taxon>Eubacteriales</taxon>
        <taxon>Clostridiaceae</taxon>
        <taxon>Clostridium</taxon>
    </lineage>
</organism>
<evidence type="ECO:0000256" key="2">
    <source>
        <dbReference type="ARBA" id="ARBA00022553"/>
    </source>
</evidence>
<dbReference type="RefSeq" id="WP_022211271.1">
    <property type="nucleotide sequence ID" value="NZ_JACOOQ010000012.1"/>
</dbReference>
<dbReference type="InterPro" id="IPR050595">
    <property type="entry name" value="Bact_response_regulator"/>
</dbReference>
<sequence>MKTILHIEPSAFFVEVIRKKFNDSEYEYLSTDSYNEALILLEEFDVDLIISSFEGNGMTCEEFIKNVTYSYQDIPVCILSGNKLNSNMQQFMNLGVIQYIDKEEVNEALIKYIDNIFKMDKYLQILKEKEIAVIEDSHFSRLHLKDIFDRYKIKSVRYFESGTELAESKKIYDIYLVDLVLQDEFGKNIIAELREKSDESLIFAVTSLNNPNLLADVIDSGADDIIIKPIEEKIFIAKLKSFVRKLQ</sequence>
<dbReference type="SUPFAM" id="SSF52172">
    <property type="entry name" value="CheY-like"/>
    <property type="match status" value="2"/>
</dbReference>
<dbReference type="EMBL" id="JACOOQ010000012">
    <property type="protein sequence ID" value="MBC5640404.1"/>
    <property type="molecule type" value="Genomic_DNA"/>
</dbReference>
<keyword evidence="2 4" id="KW-0597">Phosphoprotein</keyword>
<evidence type="ECO:0000256" key="1">
    <source>
        <dbReference type="ARBA" id="ARBA00018672"/>
    </source>
</evidence>
<dbReference type="Gene3D" id="3.40.50.2300">
    <property type="match status" value="2"/>
</dbReference>
<evidence type="ECO:0000313" key="7">
    <source>
        <dbReference type="Proteomes" id="UP000662088"/>
    </source>
</evidence>
<dbReference type="Proteomes" id="UP000662088">
    <property type="component" value="Unassembled WGS sequence"/>
</dbReference>
<dbReference type="SMART" id="SM00448">
    <property type="entry name" value="REC"/>
    <property type="match status" value="2"/>
</dbReference>
<dbReference type="InterPro" id="IPR011006">
    <property type="entry name" value="CheY-like_superfamily"/>
</dbReference>
<comment type="caution">
    <text evidence="6">The sequence shown here is derived from an EMBL/GenBank/DDBJ whole genome shotgun (WGS) entry which is preliminary data.</text>
</comment>
<dbReference type="PROSITE" id="PS50110">
    <property type="entry name" value="RESPONSE_REGULATORY"/>
    <property type="match status" value="2"/>
</dbReference>
<name>A0A8I0DNG7_9CLOT</name>
<dbReference type="CDD" id="cd00156">
    <property type="entry name" value="REC"/>
    <property type="match status" value="2"/>
</dbReference>
<dbReference type="InterPro" id="IPR001789">
    <property type="entry name" value="Sig_transdc_resp-reg_receiver"/>
</dbReference>
<comment type="function">
    <text evidence="3">May play the central regulatory role in sporulation. It may be an element of the effector pathway responsible for the activation of sporulation genes in response to nutritional stress. Spo0A may act in concert with spo0H (a sigma factor) to control the expression of some genes that are critical to the sporulation process.</text>
</comment>
<keyword evidence="7" id="KW-1185">Reference proteome</keyword>
<dbReference type="GO" id="GO:0000160">
    <property type="term" value="P:phosphorelay signal transduction system"/>
    <property type="evidence" value="ECO:0007669"/>
    <property type="project" value="InterPro"/>
</dbReference>
<dbReference type="PANTHER" id="PTHR44591">
    <property type="entry name" value="STRESS RESPONSE REGULATOR PROTEIN 1"/>
    <property type="match status" value="1"/>
</dbReference>
<gene>
    <name evidence="6" type="ORF">H8R92_08230</name>
</gene>
<dbReference type="PANTHER" id="PTHR44591:SF23">
    <property type="entry name" value="CHEY SUBFAMILY"/>
    <property type="match status" value="1"/>
</dbReference>
<feature type="modified residue" description="4-aspartylphosphate" evidence="4">
    <location>
        <position position="178"/>
    </location>
</feature>
<evidence type="ECO:0000256" key="3">
    <source>
        <dbReference type="ARBA" id="ARBA00024867"/>
    </source>
</evidence>
<feature type="domain" description="Response regulatory" evidence="5">
    <location>
        <begin position="130"/>
        <end position="243"/>
    </location>
</feature>
<comment type="caution">
    <text evidence="4">Lacks conserved residue(s) required for the propagation of feature annotation.</text>
</comment>
<feature type="domain" description="Response regulatory" evidence="5">
    <location>
        <begin position="3"/>
        <end position="117"/>
    </location>
</feature>
<accession>A0A8I0DNG7</accession>
<evidence type="ECO:0000313" key="6">
    <source>
        <dbReference type="EMBL" id="MBC5640404.1"/>
    </source>
</evidence>
<evidence type="ECO:0000259" key="5">
    <source>
        <dbReference type="PROSITE" id="PS50110"/>
    </source>
</evidence>
<protein>
    <recommendedName>
        <fullName evidence="1">Stage 0 sporulation protein A homolog</fullName>
    </recommendedName>
</protein>
<reference evidence="6" key="1">
    <citation type="submission" date="2020-08" db="EMBL/GenBank/DDBJ databases">
        <title>Genome public.</title>
        <authorList>
            <person name="Liu C."/>
            <person name="Sun Q."/>
        </authorList>
    </citation>
    <scope>NUCLEOTIDE SEQUENCE</scope>
    <source>
        <strain evidence="6">NSJ-42</strain>
    </source>
</reference>